<evidence type="ECO:0008006" key="5">
    <source>
        <dbReference type="Google" id="ProtNLM"/>
    </source>
</evidence>
<sequence length="119" mass="12310">MKTTLALFALAGLTACQPAPAIPTQPPSATDAQRAIGEMFGPSMASVLQSGSVVLGTCLATPAKYQPEPGQFSCSFLLNSPGGSSESQADFVMTETGWQAQPSVAQDELPFPDPKLHGK</sequence>
<dbReference type="OrthoDB" id="8656340at2"/>
<dbReference type="STRING" id="1121279.SAMN02745887_02764"/>
<dbReference type="EMBL" id="FPKR01000011">
    <property type="protein sequence ID" value="SFZ78057.1"/>
    <property type="molecule type" value="Genomic_DNA"/>
</dbReference>
<evidence type="ECO:0000313" key="4">
    <source>
        <dbReference type="Proteomes" id="UP000186513"/>
    </source>
</evidence>
<gene>
    <name evidence="3" type="ORF">SAMN02745887_02764</name>
</gene>
<evidence type="ECO:0000256" key="1">
    <source>
        <dbReference type="SAM" id="MobiDB-lite"/>
    </source>
</evidence>
<feature type="chain" id="PRO_5012362968" description="Lipoprotein" evidence="2">
    <location>
        <begin position="22"/>
        <end position="119"/>
    </location>
</feature>
<evidence type="ECO:0000256" key="2">
    <source>
        <dbReference type="SAM" id="SignalP"/>
    </source>
</evidence>
<feature type="region of interest" description="Disordered" evidence="1">
    <location>
        <begin position="81"/>
        <end position="119"/>
    </location>
</feature>
<dbReference type="Proteomes" id="UP000186513">
    <property type="component" value="Unassembled WGS sequence"/>
</dbReference>
<protein>
    <recommendedName>
        <fullName evidence="5">Lipoprotein</fullName>
    </recommendedName>
</protein>
<dbReference type="PROSITE" id="PS51257">
    <property type="entry name" value="PROKAR_LIPOPROTEIN"/>
    <property type="match status" value="1"/>
</dbReference>
<evidence type="ECO:0000313" key="3">
    <source>
        <dbReference type="EMBL" id="SFZ78057.1"/>
    </source>
</evidence>
<feature type="signal peptide" evidence="2">
    <location>
        <begin position="1"/>
        <end position="21"/>
    </location>
</feature>
<accession>A0A1K2HNB2</accession>
<dbReference type="AlphaFoldDB" id="A0A1K2HNB2"/>
<proteinExistence type="predicted"/>
<keyword evidence="2" id="KW-0732">Signal</keyword>
<organism evidence="3 4">
    <name type="scientific">Chitinimonas taiwanensis DSM 18899</name>
    <dbReference type="NCBI Taxonomy" id="1121279"/>
    <lineage>
        <taxon>Bacteria</taxon>
        <taxon>Pseudomonadati</taxon>
        <taxon>Pseudomonadota</taxon>
        <taxon>Betaproteobacteria</taxon>
        <taxon>Neisseriales</taxon>
        <taxon>Chitinibacteraceae</taxon>
        <taxon>Chitinimonas</taxon>
    </lineage>
</organism>
<reference evidence="3 4" key="1">
    <citation type="submission" date="2016-11" db="EMBL/GenBank/DDBJ databases">
        <authorList>
            <person name="Jaros S."/>
            <person name="Januszkiewicz K."/>
            <person name="Wedrychowicz H."/>
        </authorList>
    </citation>
    <scope>NUCLEOTIDE SEQUENCE [LARGE SCALE GENOMIC DNA]</scope>
    <source>
        <strain evidence="3 4">DSM 18899</strain>
    </source>
</reference>
<keyword evidence="4" id="KW-1185">Reference proteome</keyword>
<dbReference type="RefSeq" id="WP_072429266.1">
    <property type="nucleotide sequence ID" value="NZ_FPKR01000011.1"/>
</dbReference>
<name>A0A1K2HNB2_9NEIS</name>